<evidence type="ECO:0000313" key="2">
    <source>
        <dbReference type="Proteomes" id="UP001162483"/>
    </source>
</evidence>
<evidence type="ECO:0000313" key="1">
    <source>
        <dbReference type="EMBL" id="CAI9553517.1"/>
    </source>
</evidence>
<gene>
    <name evidence="1" type="ORF">SPARVUS_LOCUS4055381</name>
</gene>
<proteinExistence type="predicted"/>
<keyword evidence="2" id="KW-1185">Reference proteome</keyword>
<protein>
    <submittedName>
        <fullName evidence="1">Uncharacterized protein</fullName>
    </submittedName>
</protein>
<organism evidence="1 2">
    <name type="scientific">Staurois parvus</name>
    <dbReference type="NCBI Taxonomy" id="386267"/>
    <lineage>
        <taxon>Eukaryota</taxon>
        <taxon>Metazoa</taxon>
        <taxon>Chordata</taxon>
        <taxon>Craniata</taxon>
        <taxon>Vertebrata</taxon>
        <taxon>Euteleostomi</taxon>
        <taxon>Amphibia</taxon>
        <taxon>Batrachia</taxon>
        <taxon>Anura</taxon>
        <taxon>Neobatrachia</taxon>
        <taxon>Ranoidea</taxon>
        <taxon>Ranidae</taxon>
        <taxon>Staurois</taxon>
    </lineage>
</organism>
<comment type="caution">
    <text evidence="1">The sequence shown here is derived from an EMBL/GenBank/DDBJ whole genome shotgun (WGS) entry which is preliminary data.</text>
</comment>
<accession>A0ABN9C2J3</accession>
<sequence>MYSWPVKFRSTLWLALEESTTSSSWTWRSTNPSHIRWLRLAGEGVNMEGQHKWKVGELEFESLMRMLDNLGYRTGFAYRQPLTREKPRHKSEVEIPATVTAFSFDDEQSMPRSPLKFLAQRQQREKTRWLNSPNTYMK</sequence>
<dbReference type="InterPro" id="IPR051017">
    <property type="entry name" value="Aldolase-II_Adducin_sf"/>
</dbReference>
<dbReference type="PANTHER" id="PTHR10672:SF5">
    <property type="entry name" value="GAMMA-ADDUCIN"/>
    <property type="match status" value="1"/>
</dbReference>
<dbReference type="EMBL" id="CATNWA010007181">
    <property type="protein sequence ID" value="CAI9553517.1"/>
    <property type="molecule type" value="Genomic_DNA"/>
</dbReference>
<feature type="non-terminal residue" evidence="1">
    <location>
        <position position="138"/>
    </location>
</feature>
<reference evidence="1" key="1">
    <citation type="submission" date="2023-05" db="EMBL/GenBank/DDBJ databases">
        <authorList>
            <person name="Stuckert A."/>
        </authorList>
    </citation>
    <scope>NUCLEOTIDE SEQUENCE</scope>
</reference>
<dbReference type="Proteomes" id="UP001162483">
    <property type="component" value="Unassembled WGS sequence"/>
</dbReference>
<dbReference type="PANTHER" id="PTHR10672">
    <property type="entry name" value="ADDUCIN"/>
    <property type="match status" value="1"/>
</dbReference>
<name>A0ABN9C2J3_9NEOB</name>